<sequence>MPDGQPYPVPSDLPSFAAYFIEEAGRCTELLAHLEVCEDLPDGVTREAGQAVARYARAVWLFDAALCEVLSGQP</sequence>
<dbReference type="HOGENOM" id="CLU_2681599_0_0_0"/>
<name>X5H5G7_DEIDV</name>
<organism evidence="1 2">
    <name type="scientific">Deinococcus deserti (strain DSM 17065 / CIP 109153 / LMG 22923 / VCD115)</name>
    <dbReference type="NCBI Taxonomy" id="546414"/>
    <lineage>
        <taxon>Bacteria</taxon>
        <taxon>Thermotogati</taxon>
        <taxon>Deinococcota</taxon>
        <taxon>Deinococci</taxon>
        <taxon>Deinococcales</taxon>
        <taxon>Deinococcaceae</taxon>
        <taxon>Deinococcus</taxon>
    </lineage>
</organism>
<accession>X5H5G7</accession>
<dbReference type="KEGG" id="ddr:Deide_13058"/>
<evidence type="ECO:0000313" key="1">
    <source>
        <dbReference type="EMBL" id="AHX26510.1"/>
    </source>
</evidence>
<dbReference type="EMBL" id="CP001114">
    <property type="protein sequence ID" value="AHX26510.1"/>
    <property type="molecule type" value="Genomic_DNA"/>
</dbReference>
<reference evidence="1 2" key="1">
    <citation type="journal article" date="2009" name="PLoS Genet.">
        <title>Alliance of proteomics and genomics to unravel the specificities of Sahara bacterium Deinococcus deserti.</title>
        <authorList>
            <person name="de Groot A."/>
            <person name="Dulermo R."/>
            <person name="Ortet P."/>
            <person name="Blanchard L."/>
            <person name="Guerin P."/>
            <person name="Fernandez B."/>
            <person name="Vacherie B."/>
            <person name="Dossat C."/>
            <person name="Jolivet E."/>
            <person name="Siguier P."/>
            <person name="Chandler M."/>
            <person name="Barakat M."/>
            <person name="Dedieu A."/>
            <person name="Barbe V."/>
            <person name="Heulin T."/>
            <person name="Sommer S."/>
            <person name="Achouak W."/>
            <person name="Armengaud J."/>
        </authorList>
    </citation>
    <scope>NUCLEOTIDE SEQUENCE [LARGE SCALE GENOMIC DNA]</scope>
    <source>
        <strain evidence="2">DSM 17065 / CIP 109153 / LMG 22923 / VCD115</strain>
    </source>
</reference>
<dbReference type="PaxDb" id="546414-Deide_13058"/>
<evidence type="ECO:0000313" key="2">
    <source>
        <dbReference type="Proteomes" id="UP000002208"/>
    </source>
</evidence>
<dbReference type="AlphaFoldDB" id="X5H5G7"/>
<gene>
    <name evidence="1" type="ordered locus">Deide_13058</name>
</gene>
<proteinExistence type="predicted"/>
<keyword evidence="2" id="KW-1185">Reference proteome</keyword>
<dbReference type="Proteomes" id="UP000002208">
    <property type="component" value="Chromosome"/>
</dbReference>
<protein>
    <submittedName>
        <fullName evidence="1">Uncharacterized protein</fullName>
    </submittedName>
</protein>